<sequence>MNTAKQTDKQLKQYHMLIHLGQELISSLDLKTVLSLITKYATELLNAHSSVLLLRDDFTKETTYVSVYNVTEQLLQKKLLSSESLGNQIIENKKPMVLNDYSRYPRRVALLEQYNIKAVVGVPIIWQEQAIGALNVHTTDPDQQFNEDDINLLMAFANYAAIAIINAKLYTKTNQELRHIRTINEISLISNSDYTINELLSWLIDKIKSLYPENDYILMVRNPLLGSINHVSSKALPPEQILQLKKFADQNIIKQLKDTQSISTIGLFCGSSNILAFPLIRKQKLLGYLFLLNDDPDKETIRIIESIATHISITLENALLHIQTSSDLKRLIDETNSLNYAIRKITESSLKEDLNEQILNLALFLTKAQKGCFFLYFPEQNCFKPNLSINMPEIVKCKLSQSLAEFYNLFSMSKILMPNQINLSEFSMLTMLTKDNGLINPYILPLIFQDQLIGALVIDTEQGHIPSNNLVIMQIFMDIAAIVMKNAELYQNEKRTVKELRNFSQQLLETQKLLENAFNIHNELLHQVLNNNTINEIASTVHQHTGCPLLIEDGAGNVLAEYPNQHGFDTIYDKRNDPEFIDFYHELMEKKTPLSHHETEDIMRHTVPLIAGDKIVGFLSIFAGTHGFTLLQKHIAESSALAFSLAIANANRALEVEQSLKGEILEALIDEKYQQRKDDLLYRANYLGLSNDTNYRLLIIDYSDDRHSRPPVDGDPAEPIFLEKRLIAESLAAVSHKMPAKFIFMNSPEGIVLAYPSGEHSREEIARLLSLFMDDFYSRYTKKYSFVVGVSTLLTDLLDFRKGFLEACQCITIARLYKHLNKPLYFDDTGLLGFLFHEENRQLLTTFVTNQIGPLIRHDKTNNLCLVDTLECYLDNNCNLADTAGKLYIHVNTLKYRLKKIKELTSIDLGRTDHRVNMYAACKMYRILLQNNSINAL</sequence>
<dbReference type="RefSeq" id="WP_152945579.1">
    <property type="nucleotide sequence ID" value="NZ_WHYR01000010.1"/>
</dbReference>
<dbReference type="PANTHER" id="PTHR33744">
    <property type="entry name" value="CARBOHYDRATE DIACID REGULATOR"/>
    <property type="match status" value="1"/>
</dbReference>
<dbReference type="InterPro" id="IPR042070">
    <property type="entry name" value="PucR_C-HTH_sf"/>
</dbReference>
<dbReference type="EMBL" id="WHYR01000010">
    <property type="protein sequence ID" value="MQL51643.1"/>
    <property type="molecule type" value="Genomic_DNA"/>
</dbReference>
<dbReference type="Pfam" id="PF17853">
    <property type="entry name" value="GGDEF_2"/>
    <property type="match status" value="1"/>
</dbReference>
<dbReference type="Gene3D" id="1.10.10.2840">
    <property type="entry name" value="PucR C-terminal helix-turn-helix domain"/>
    <property type="match status" value="1"/>
</dbReference>
<dbReference type="InterPro" id="IPR025736">
    <property type="entry name" value="PucR_C-HTH_dom"/>
</dbReference>
<dbReference type="OrthoDB" id="143422at2"/>
<dbReference type="PANTHER" id="PTHR33744:SF7">
    <property type="entry name" value="PUCR FAMILY TRANSCRIPTIONAL REGULATOR"/>
    <property type="match status" value="1"/>
</dbReference>
<dbReference type="SMART" id="SM00065">
    <property type="entry name" value="GAF"/>
    <property type="match status" value="1"/>
</dbReference>
<evidence type="ECO:0000256" key="1">
    <source>
        <dbReference type="ARBA" id="ARBA00006754"/>
    </source>
</evidence>
<dbReference type="InterPro" id="IPR051448">
    <property type="entry name" value="CdaR-like_regulators"/>
</dbReference>
<dbReference type="InterPro" id="IPR029016">
    <property type="entry name" value="GAF-like_dom_sf"/>
</dbReference>
<keyword evidence="4" id="KW-1185">Reference proteome</keyword>
<reference evidence="3 4" key="1">
    <citation type="submission" date="2019-10" db="EMBL/GenBank/DDBJ databases">
        <title>Comparative genomics of sulfur disproportionating microorganisms.</title>
        <authorList>
            <person name="Ward L.M."/>
            <person name="Bertran E."/>
            <person name="Johnston D."/>
        </authorList>
    </citation>
    <scope>NUCLEOTIDE SEQUENCE [LARGE SCALE GENOMIC DNA]</scope>
    <source>
        <strain evidence="3 4">DSM 14055</strain>
    </source>
</reference>
<dbReference type="Proteomes" id="UP000441717">
    <property type="component" value="Unassembled WGS sequence"/>
</dbReference>
<dbReference type="Pfam" id="PF01590">
    <property type="entry name" value="GAF"/>
    <property type="match status" value="1"/>
</dbReference>
<evidence type="ECO:0000313" key="4">
    <source>
        <dbReference type="Proteomes" id="UP000441717"/>
    </source>
</evidence>
<gene>
    <name evidence="3" type="ORF">GFC01_05080</name>
</gene>
<dbReference type="Pfam" id="PF13556">
    <property type="entry name" value="HTH_30"/>
    <property type="match status" value="1"/>
</dbReference>
<dbReference type="InterPro" id="IPR003018">
    <property type="entry name" value="GAF"/>
</dbReference>
<protein>
    <submittedName>
        <fullName evidence="3">GAF domain-containing protein</fullName>
    </submittedName>
</protein>
<dbReference type="InterPro" id="IPR041522">
    <property type="entry name" value="CdaR_GGDEF"/>
</dbReference>
<evidence type="ECO:0000313" key="3">
    <source>
        <dbReference type="EMBL" id="MQL51643.1"/>
    </source>
</evidence>
<comment type="similarity">
    <text evidence="1">Belongs to the CdaR family.</text>
</comment>
<proteinExistence type="inferred from homology"/>
<dbReference type="Gene3D" id="3.30.450.40">
    <property type="match status" value="3"/>
</dbReference>
<feature type="domain" description="GAF" evidence="2">
    <location>
        <begin position="29"/>
        <end position="174"/>
    </location>
</feature>
<accession>A0A6N7IPX3</accession>
<comment type="caution">
    <text evidence="3">The sequence shown here is derived from an EMBL/GenBank/DDBJ whole genome shotgun (WGS) entry which is preliminary data.</text>
</comment>
<organism evidence="3 4">
    <name type="scientific">Desulfofundulus thermobenzoicus</name>
    <dbReference type="NCBI Taxonomy" id="29376"/>
    <lineage>
        <taxon>Bacteria</taxon>
        <taxon>Bacillati</taxon>
        <taxon>Bacillota</taxon>
        <taxon>Clostridia</taxon>
        <taxon>Eubacteriales</taxon>
        <taxon>Peptococcaceae</taxon>
        <taxon>Desulfofundulus</taxon>
    </lineage>
</organism>
<evidence type="ECO:0000259" key="2">
    <source>
        <dbReference type="SMART" id="SM00065"/>
    </source>
</evidence>
<dbReference type="SUPFAM" id="SSF55781">
    <property type="entry name" value="GAF domain-like"/>
    <property type="match status" value="3"/>
</dbReference>
<name>A0A6N7IPX3_9FIRM</name>
<dbReference type="AlphaFoldDB" id="A0A6N7IPX3"/>